<dbReference type="PANTHER" id="PTHR12425">
    <property type="entry name" value="SYNEMBRYN"/>
    <property type="match status" value="1"/>
</dbReference>
<sequence length="556" mass="64916">MDQANTEELISKLISGTYEEFCKNIVVFLEIYDKKTNFEELDSTYLREKLWKRLFYYLTDYVHVDQHHHCLAALRILRIISLIKIHSLYEKNLFHFTFKNRTNIWIHPIYMYLCNNCKSIIFLNNKRSIIKSLKVIKFNIIIKNFTIESLKLLCNLLFNSVKVQQSQVLISSLPYLIDRIKNYTIHDPYDVKLFDVRILFLLTALNTSTRDIIKTDLYGDVYLIKIIEEFAAQNQNSETEEITIICEVLKVLFNLYIHSDDIGVEDQEKYKNLVLILYKLLTLKYSVQHDDLESHIVNLLTVIPFSCYTSIIQTVNSKDCKDVYQKMDMSAICVLLRFLDKRLECKTYLLENFSPIITALVRLVKSERLVRKYIRLQILPPLKDVMNRPEEGTTLRAKLCKLLTSPITELRDLVAELLFVLCKENVSRMVKYTGYGNAAGMFATKGLLGRSQAETAYSSESEDSETEEYQKYKERINPVTGCFEHSKPNPFEGMTEEQKEYEALKLVNLVDKLTKEGVVRPCRIGDDGKPEPIEHVLELQNELPKQQYGRKDSDSE</sequence>
<evidence type="ECO:0000256" key="6">
    <source>
        <dbReference type="SAM" id="MobiDB-lite"/>
    </source>
</evidence>
<feature type="non-terminal residue" evidence="7">
    <location>
        <position position="1"/>
    </location>
</feature>
<evidence type="ECO:0000256" key="3">
    <source>
        <dbReference type="ARBA" id="ARBA00022490"/>
    </source>
</evidence>
<feature type="compositionally biased region" description="Basic and acidic residues" evidence="6">
    <location>
        <begin position="520"/>
        <end position="537"/>
    </location>
</feature>
<dbReference type="InterPro" id="IPR016024">
    <property type="entry name" value="ARM-type_fold"/>
</dbReference>
<keyword evidence="4" id="KW-0344">Guanine-nucleotide releasing factor</keyword>
<accession>A0A836E7E6</accession>
<feature type="region of interest" description="Disordered" evidence="6">
    <location>
        <begin position="520"/>
        <end position="556"/>
    </location>
</feature>
<dbReference type="Pfam" id="PF10165">
    <property type="entry name" value="Ric8"/>
    <property type="match status" value="1"/>
</dbReference>
<keyword evidence="3" id="KW-0963">Cytoplasm</keyword>
<protein>
    <submittedName>
        <fullName evidence="7">RIC8A protein</fullName>
    </submittedName>
</protein>
<dbReference type="PANTHER" id="PTHR12425:SF5">
    <property type="entry name" value="SYNEMBRYN"/>
    <property type="match status" value="1"/>
</dbReference>
<dbReference type="AlphaFoldDB" id="A0A836E7E6"/>
<evidence type="ECO:0000256" key="5">
    <source>
        <dbReference type="ARBA" id="ARBA00023186"/>
    </source>
</evidence>
<dbReference type="GO" id="GO:0005938">
    <property type="term" value="C:cell cortex"/>
    <property type="evidence" value="ECO:0007669"/>
    <property type="project" value="UniProtKB-SubCell"/>
</dbReference>
<dbReference type="PRINTS" id="PR01802">
    <property type="entry name" value="SYNEMBRYN"/>
</dbReference>
<dbReference type="GO" id="GO:0005085">
    <property type="term" value="F:guanyl-nucleotide exchange factor activity"/>
    <property type="evidence" value="ECO:0007669"/>
    <property type="project" value="UniProtKB-KW"/>
</dbReference>
<evidence type="ECO:0000256" key="2">
    <source>
        <dbReference type="ARBA" id="ARBA00009049"/>
    </source>
</evidence>
<name>A0A836E7E6_9HYME</name>
<dbReference type="InterPro" id="IPR019318">
    <property type="entry name" value="Gua_nucleotide_exch_fac_Ric8"/>
</dbReference>
<keyword evidence="8" id="KW-1185">Reference proteome</keyword>
<reference evidence="7" key="1">
    <citation type="submission" date="2020-02" db="EMBL/GenBank/DDBJ databases">
        <title>Relaxed selection underlies rapid genomic changes in the transitions from sociality to social parasitism in ants.</title>
        <authorList>
            <person name="Bi X."/>
        </authorList>
    </citation>
    <scope>NUCLEOTIDE SEQUENCE</scope>
    <source>
        <strain evidence="7">BGI-DK2013a</strain>
        <tissue evidence="7">Whole body</tissue>
    </source>
</reference>
<evidence type="ECO:0000313" key="8">
    <source>
        <dbReference type="Proteomes" id="UP000667349"/>
    </source>
</evidence>
<dbReference type="EMBL" id="JAANHZ010000224">
    <property type="protein sequence ID" value="KAG5313946.1"/>
    <property type="molecule type" value="Genomic_DNA"/>
</dbReference>
<feature type="non-terminal residue" evidence="7">
    <location>
        <position position="556"/>
    </location>
</feature>
<dbReference type="InterPro" id="IPR008376">
    <property type="entry name" value="Chaperone_Ric-8_A/B"/>
</dbReference>
<dbReference type="SUPFAM" id="SSF48371">
    <property type="entry name" value="ARM repeat"/>
    <property type="match status" value="1"/>
</dbReference>
<keyword evidence="5" id="KW-0143">Chaperone</keyword>
<evidence type="ECO:0000256" key="4">
    <source>
        <dbReference type="ARBA" id="ARBA00022658"/>
    </source>
</evidence>
<evidence type="ECO:0000256" key="1">
    <source>
        <dbReference type="ARBA" id="ARBA00004544"/>
    </source>
</evidence>
<dbReference type="GO" id="GO:0007186">
    <property type="term" value="P:G protein-coupled receptor signaling pathway"/>
    <property type="evidence" value="ECO:0007669"/>
    <property type="project" value="TreeGrafter"/>
</dbReference>
<dbReference type="GO" id="GO:0001965">
    <property type="term" value="F:G-protein alpha-subunit binding"/>
    <property type="evidence" value="ECO:0007669"/>
    <property type="project" value="TreeGrafter"/>
</dbReference>
<proteinExistence type="inferred from homology"/>
<evidence type="ECO:0000313" key="7">
    <source>
        <dbReference type="EMBL" id="KAG5313946.1"/>
    </source>
</evidence>
<dbReference type="Proteomes" id="UP000667349">
    <property type="component" value="Unassembled WGS sequence"/>
</dbReference>
<comment type="subcellular location">
    <subcellularLocation>
        <location evidence="1">Cytoplasm</location>
        <location evidence="1">Cell cortex</location>
    </subcellularLocation>
</comment>
<gene>
    <name evidence="7" type="primary">Ric8a</name>
    <name evidence="7" type="ORF">G6Z75_0003353</name>
</gene>
<organism evidence="7 8">
    <name type="scientific">Acromyrmex insinuator</name>
    <dbReference type="NCBI Taxonomy" id="230686"/>
    <lineage>
        <taxon>Eukaryota</taxon>
        <taxon>Metazoa</taxon>
        <taxon>Ecdysozoa</taxon>
        <taxon>Arthropoda</taxon>
        <taxon>Hexapoda</taxon>
        <taxon>Insecta</taxon>
        <taxon>Pterygota</taxon>
        <taxon>Neoptera</taxon>
        <taxon>Endopterygota</taxon>
        <taxon>Hymenoptera</taxon>
        <taxon>Apocrita</taxon>
        <taxon>Aculeata</taxon>
        <taxon>Formicoidea</taxon>
        <taxon>Formicidae</taxon>
        <taxon>Myrmicinae</taxon>
        <taxon>Acromyrmex</taxon>
    </lineage>
</organism>
<comment type="caution">
    <text evidence="7">The sequence shown here is derived from an EMBL/GenBank/DDBJ whole genome shotgun (WGS) entry which is preliminary data.</text>
</comment>
<comment type="similarity">
    <text evidence="2">Belongs to the synembryn family.</text>
</comment>